<dbReference type="EMBL" id="JACJLA010000005">
    <property type="protein sequence ID" value="MBM6912533.1"/>
    <property type="molecule type" value="Genomic_DNA"/>
</dbReference>
<keyword evidence="7 8" id="KW-0472">Membrane</keyword>
<comment type="caution">
    <text evidence="11">The sequence shown here is derived from an EMBL/GenBank/DDBJ whole genome shotgun (WGS) entry which is preliminary data.</text>
</comment>
<feature type="transmembrane region" description="Helical" evidence="8">
    <location>
        <begin position="172"/>
        <end position="195"/>
    </location>
</feature>
<name>A0ABS2GHB2_9FIRM</name>
<keyword evidence="12" id="KW-1185">Reference proteome</keyword>
<evidence type="ECO:0000313" key="12">
    <source>
        <dbReference type="Proteomes" id="UP000707138"/>
    </source>
</evidence>
<evidence type="ECO:0000256" key="2">
    <source>
        <dbReference type="ARBA" id="ARBA00007069"/>
    </source>
</evidence>
<evidence type="ECO:0000256" key="3">
    <source>
        <dbReference type="ARBA" id="ARBA00022448"/>
    </source>
</evidence>
<keyword evidence="5 8" id="KW-0812">Transmembrane</keyword>
<dbReference type="PROSITE" id="PS50928">
    <property type="entry name" value="ABC_TM1"/>
    <property type="match status" value="1"/>
</dbReference>
<feature type="domain" description="ABC transmembrane type-1" evidence="10">
    <location>
        <begin position="96"/>
        <end position="307"/>
    </location>
</feature>
<proteinExistence type="inferred from homology"/>
<feature type="transmembrane region" description="Helical" evidence="8">
    <location>
        <begin position="92"/>
        <end position="120"/>
    </location>
</feature>
<evidence type="ECO:0000256" key="4">
    <source>
        <dbReference type="ARBA" id="ARBA00022475"/>
    </source>
</evidence>
<dbReference type="RefSeq" id="WP_205087642.1">
    <property type="nucleotide sequence ID" value="NZ_JACJLA010000005.1"/>
</dbReference>
<comment type="subcellular location">
    <subcellularLocation>
        <location evidence="1 8">Cell membrane</location>
        <topology evidence="1 8">Multi-pass membrane protein</topology>
    </subcellularLocation>
</comment>
<feature type="transmembrane region" description="Helical" evidence="8">
    <location>
        <begin position="132"/>
        <end position="160"/>
    </location>
</feature>
<evidence type="ECO:0000256" key="1">
    <source>
        <dbReference type="ARBA" id="ARBA00004651"/>
    </source>
</evidence>
<dbReference type="InterPro" id="IPR051124">
    <property type="entry name" value="Phosphate_Transport_Permease"/>
</dbReference>
<organism evidence="11 12">
    <name type="scientific">Veillonella magna</name>
    <dbReference type="NCBI Taxonomy" id="464322"/>
    <lineage>
        <taxon>Bacteria</taxon>
        <taxon>Bacillati</taxon>
        <taxon>Bacillota</taxon>
        <taxon>Negativicutes</taxon>
        <taxon>Veillonellales</taxon>
        <taxon>Veillonellaceae</taxon>
        <taxon>Veillonella</taxon>
    </lineage>
</organism>
<evidence type="ECO:0000256" key="8">
    <source>
        <dbReference type="RuleBase" id="RU363032"/>
    </source>
</evidence>
<evidence type="ECO:0000256" key="9">
    <source>
        <dbReference type="RuleBase" id="RU363054"/>
    </source>
</evidence>
<dbReference type="Gene3D" id="1.10.3720.10">
    <property type="entry name" value="MetI-like"/>
    <property type="match status" value="1"/>
</dbReference>
<protein>
    <recommendedName>
        <fullName evidence="9">Phosphate transport system permease protein</fullName>
    </recommendedName>
</protein>
<comment type="function">
    <text evidence="9">Part of the binding-protein-dependent transport system for phosphate; probably responsible for the translocation of the substrate across the membrane.</text>
</comment>
<reference evidence="11 12" key="1">
    <citation type="journal article" date="2021" name="Sci. Rep.">
        <title>The distribution of antibiotic resistance genes in chicken gut microbiota commensals.</title>
        <authorList>
            <person name="Juricova H."/>
            <person name="Matiasovicova J."/>
            <person name="Kubasova T."/>
            <person name="Cejkova D."/>
            <person name="Rychlik I."/>
        </authorList>
    </citation>
    <scope>NUCLEOTIDE SEQUENCE [LARGE SCALE GENOMIC DNA]</scope>
    <source>
        <strain evidence="11 12">An537</strain>
    </source>
</reference>
<feature type="transmembrane region" description="Helical" evidence="8">
    <location>
        <begin position="34"/>
        <end position="56"/>
    </location>
</feature>
<keyword evidence="6 8" id="KW-1133">Transmembrane helix</keyword>
<gene>
    <name evidence="11" type="primary">pstC</name>
    <name evidence="11" type="ORF">H6A01_04225</name>
</gene>
<feature type="transmembrane region" description="Helical" evidence="8">
    <location>
        <begin position="228"/>
        <end position="251"/>
    </location>
</feature>
<dbReference type="NCBIfam" id="TIGR02138">
    <property type="entry name" value="phosphate_pstC"/>
    <property type="match status" value="1"/>
</dbReference>
<keyword evidence="3 8" id="KW-0813">Transport</keyword>
<evidence type="ECO:0000313" key="11">
    <source>
        <dbReference type="EMBL" id="MBM6912533.1"/>
    </source>
</evidence>
<evidence type="ECO:0000256" key="6">
    <source>
        <dbReference type="ARBA" id="ARBA00022989"/>
    </source>
</evidence>
<dbReference type="Pfam" id="PF00528">
    <property type="entry name" value="BPD_transp_1"/>
    <property type="match status" value="1"/>
</dbReference>
<keyword evidence="4 9" id="KW-1003">Cell membrane</keyword>
<dbReference type="Proteomes" id="UP000707138">
    <property type="component" value="Unassembled WGS sequence"/>
</dbReference>
<sequence length="319" mass="34177">MYTSSGSLGTTSRTVVPPGRAAAKALRHDTWGRLLIRTVGFTSILLTLAIGAFLLYRGTGSFWLYGHSPLDFIISSQWNPADTMEGGGHIGAAMFIAGSLITCLLALIIATPCSISLAIFMTEIAPTWGNRIWRPVIEIFVGIPSIVYGWLGLTVLVPFIREYTPSLTGFSVLAAALVLALMMFPTVTAVTINALDSVPKTYRQAAYGLGATRWEVIRQIILPVAKRGILAALILGFARAFGEALAVAMVIGKMKAFPTSLFDATVNLTGAIAADMGNTMEGSEFNMALWSMALLLFAISVLFIFTLRYLSNAGGDTHD</sequence>
<comment type="similarity">
    <text evidence="2 9">Belongs to the binding-protein-dependent transport system permease family. CysTW subfamily.</text>
</comment>
<dbReference type="SUPFAM" id="SSF161098">
    <property type="entry name" value="MetI-like"/>
    <property type="match status" value="1"/>
</dbReference>
<dbReference type="PANTHER" id="PTHR30425">
    <property type="entry name" value="PHOSPHATE TRANSPORT SYSTEM PERMEASE PROTEIN PST"/>
    <property type="match status" value="1"/>
</dbReference>
<evidence type="ECO:0000256" key="7">
    <source>
        <dbReference type="ARBA" id="ARBA00023136"/>
    </source>
</evidence>
<dbReference type="PANTHER" id="PTHR30425:SF2">
    <property type="entry name" value="ABC TRANSPORTER PERMEASE PROTEIN YQGH-RELATED"/>
    <property type="match status" value="1"/>
</dbReference>
<dbReference type="InterPro" id="IPR035906">
    <property type="entry name" value="MetI-like_sf"/>
</dbReference>
<dbReference type="InterPro" id="IPR011864">
    <property type="entry name" value="Phosphate_PstC"/>
</dbReference>
<feature type="transmembrane region" description="Helical" evidence="8">
    <location>
        <begin position="287"/>
        <end position="310"/>
    </location>
</feature>
<evidence type="ECO:0000256" key="5">
    <source>
        <dbReference type="ARBA" id="ARBA00022692"/>
    </source>
</evidence>
<accession>A0ABS2GHB2</accession>
<dbReference type="InterPro" id="IPR000515">
    <property type="entry name" value="MetI-like"/>
</dbReference>
<evidence type="ECO:0000259" key="10">
    <source>
        <dbReference type="PROSITE" id="PS50928"/>
    </source>
</evidence>
<keyword evidence="9" id="KW-0592">Phosphate transport</keyword>
<dbReference type="CDD" id="cd06261">
    <property type="entry name" value="TM_PBP2"/>
    <property type="match status" value="1"/>
</dbReference>